<accession>U6B6P9</accession>
<evidence type="ECO:0000256" key="3">
    <source>
        <dbReference type="ARBA" id="ARBA00022598"/>
    </source>
</evidence>
<dbReference type="UniPathway" id="UPA00142">
    <property type="reaction ID" value="UER00210"/>
</dbReference>
<reference evidence="12 13" key="1">
    <citation type="journal article" date="2014" name="Mol. Plant Microbe Interact.">
        <title>The complete genome sequence of Candidatus Liberibacter americanus, associated with citrus Huanglongbing.</title>
        <authorList>
            <person name="Wulff N.A."/>
            <person name="Zhang S."/>
            <person name="Setubal J.C."/>
            <person name="Almeida N.F."/>
            <person name="Martins E.C."/>
            <person name="Harakava R."/>
            <person name="Kumar D."/>
            <person name="Rangel L.T."/>
            <person name="Foissac X."/>
            <person name="Bove J."/>
            <person name="Gabriel D.W."/>
        </authorList>
    </citation>
    <scope>NUCLEOTIDE SEQUENCE [LARGE SCALE GENOMIC DNA]</scope>
    <source>
        <strain evidence="12 13">Sao Paulo</strain>
    </source>
</reference>
<keyword evidence="7 10" id="KW-0067">ATP-binding</keyword>
<keyword evidence="3 10" id="KW-0436">Ligase</keyword>
<comment type="catalytic activity">
    <reaction evidence="10">
        <text>gamma-L-glutamyl-L-cysteine + glycine + ATP = glutathione + ADP + phosphate + H(+)</text>
        <dbReference type="Rhea" id="RHEA:13557"/>
        <dbReference type="ChEBI" id="CHEBI:15378"/>
        <dbReference type="ChEBI" id="CHEBI:30616"/>
        <dbReference type="ChEBI" id="CHEBI:43474"/>
        <dbReference type="ChEBI" id="CHEBI:57305"/>
        <dbReference type="ChEBI" id="CHEBI:57925"/>
        <dbReference type="ChEBI" id="CHEBI:58173"/>
        <dbReference type="ChEBI" id="CHEBI:456216"/>
        <dbReference type="EC" id="6.3.2.3"/>
    </reaction>
</comment>
<dbReference type="GO" id="GO:0004363">
    <property type="term" value="F:glutathione synthase activity"/>
    <property type="evidence" value="ECO:0007669"/>
    <property type="project" value="UniProtKB-UniRule"/>
</dbReference>
<keyword evidence="5" id="KW-0479">Metal-binding</keyword>
<dbReference type="InterPro" id="IPR016185">
    <property type="entry name" value="PreATP-grasp_dom_sf"/>
</dbReference>
<evidence type="ECO:0000256" key="4">
    <source>
        <dbReference type="ARBA" id="ARBA00022684"/>
    </source>
</evidence>
<dbReference type="GO" id="GO:0046872">
    <property type="term" value="F:metal ion binding"/>
    <property type="evidence" value="ECO:0007669"/>
    <property type="project" value="UniProtKB-KW"/>
</dbReference>
<dbReference type="PATRIC" id="fig|1261131.3.peg.33"/>
<dbReference type="Proteomes" id="UP000017862">
    <property type="component" value="Chromosome"/>
</dbReference>
<dbReference type="InterPro" id="IPR004218">
    <property type="entry name" value="GSHS_ATP-bd"/>
</dbReference>
<dbReference type="EMBL" id="CP006604">
    <property type="protein sequence ID" value="AHA27422.1"/>
    <property type="molecule type" value="Genomic_DNA"/>
</dbReference>
<comment type="similarity">
    <text evidence="10">Belongs to the prokaryotic GSH synthase family.</text>
</comment>
<dbReference type="NCBIfam" id="NF003573">
    <property type="entry name" value="PRK05246.1"/>
    <property type="match status" value="1"/>
</dbReference>
<evidence type="ECO:0000256" key="1">
    <source>
        <dbReference type="ARBA" id="ARBA00001936"/>
    </source>
</evidence>
<keyword evidence="4 10" id="KW-0317">Glutathione biosynthesis</keyword>
<dbReference type="NCBIfam" id="TIGR01380">
    <property type="entry name" value="glut_syn"/>
    <property type="match status" value="1"/>
</dbReference>
<name>U6B6P9_9HYPH</name>
<dbReference type="HAMAP" id="MF_00162">
    <property type="entry name" value="GSH_S"/>
    <property type="match status" value="1"/>
</dbReference>
<comment type="cofactor">
    <cofactor evidence="2">
        <name>Mg(2+)</name>
        <dbReference type="ChEBI" id="CHEBI:18420"/>
    </cofactor>
</comment>
<comment type="cofactor">
    <cofactor evidence="1">
        <name>Mn(2+)</name>
        <dbReference type="ChEBI" id="CHEBI:29035"/>
    </cofactor>
</comment>
<evidence type="ECO:0000256" key="10">
    <source>
        <dbReference type="HAMAP-Rule" id="MF_00162"/>
    </source>
</evidence>
<dbReference type="InterPro" id="IPR006284">
    <property type="entry name" value="Glut_synth_pro"/>
</dbReference>
<keyword evidence="9" id="KW-0464">Manganese</keyword>
<keyword evidence="6 10" id="KW-0547">Nucleotide-binding</keyword>
<dbReference type="AlphaFoldDB" id="U6B6P9"/>
<organism evidence="12 13">
    <name type="scientific">Candidatus Liberibacter americanus str. Sao Paulo</name>
    <dbReference type="NCBI Taxonomy" id="1261131"/>
    <lineage>
        <taxon>Bacteria</taxon>
        <taxon>Pseudomonadati</taxon>
        <taxon>Pseudomonadota</taxon>
        <taxon>Alphaproteobacteria</taxon>
        <taxon>Hyphomicrobiales</taxon>
        <taxon>Rhizobiaceae</taxon>
        <taxon>Liberibacter</taxon>
    </lineage>
</organism>
<protein>
    <recommendedName>
        <fullName evidence="10">Glutathione synthetase</fullName>
        <ecNumber evidence="10">6.3.2.3</ecNumber>
    </recommendedName>
    <alternativeName>
        <fullName evidence="10">GSH synthetase</fullName>
        <shortName evidence="10">GSH-S</shortName>
        <shortName evidence="10">GSHase</shortName>
    </alternativeName>
    <alternativeName>
        <fullName evidence="10">Glutathione synthase</fullName>
    </alternativeName>
</protein>
<dbReference type="PANTHER" id="PTHR21621:SF4">
    <property type="entry name" value="GLUTATHIONE SYNTHETASE"/>
    <property type="match status" value="1"/>
</dbReference>
<evidence type="ECO:0000313" key="12">
    <source>
        <dbReference type="EMBL" id="AHA27422.1"/>
    </source>
</evidence>
<dbReference type="Gene3D" id="3.30.1490.20">
    <property type="entry name" value="ATP-grasp fold, A domain"/>
    <property type="match status" value="1"/>
</dbReference>
<dbReference type="EC" id="6.3.2.3" evidence="10"/>
<evidence type="ECO:0000256" key="9">
    <source>
        <dbReference type="ARBA" id="ARBA00023211"/>
    </source>
</evidence>
<dbReference type="RefSeq" id="WP_007556655.1">
    <property type="nucleotide sequence ID" value="NC_022793.1"/>
</dbReference>
<dbReference type="GO" id="GO:0005524">
    <property type="term" value="F:ATP binding"/>
    <property type="evidence" value="ECO:0007669"/>
    <property type="project" value="UniProtKB-UniRule"/>
</dbReference>
<dbReference type="PANTHER" id="PTHR21621">
    <property type="entry name" value="RIBOSOMAL PROTEIN S6 MODIFICATION PROTEIN"/>
    <property type="match status" value="1"/>
</dbReference>
<dbReference type="Gene3D" id="3.30.470.20">
    <property type="entry name" value="ATP-grasp fold, B domain"/>
    <property type="match status" value="1"/>
</dbReference>
<evidence type="ECO:0000256" key="5">
    <source>
        <dbReference type="ARBA" id="ARBA00022723"/>
    </source>
</evidence>
<evidence type="ECO:0000256" key="8">
    <source>
        <dbReference type="ARBA" id="ARBA00022842"/>
    </source>
</evidence>
<evidence type="ECO:0000313" key="13">
    <source>
        <dbReference type="Proteomes" id="UP000017862"/>
    </source>
</evidence>
<feature type="domain" description="ATP-grasp" evidence="11">
    <location>
        <begin position="127"/>
        <end position="311"/>
    </location>
</feature>
<dbReference type="eggNOG" id="COG0189">
    <property type="taxonomic scope" value="Bacteria"/>
</dbReference>
<keyword evidence="8" id="KW-0460">Magnesium</keyword>
<dbReference type="InterPro" id="IPR013815">
    <property type="entry name" value="ATP_grasp_subdomain_1"/>
</dbReference>
<dbReference type="HOGENOM" id="CLU_068239_0_0_5"/>
<dbReference type="InterPro" id="IPR011761">
    <property type="entry name" value="ATP-grasp"/>
</dbReference>
<dbReference type="SUPFAM" id="SSF56059">
    <property type="entry name" value="Glutathione synthetase ATP-binding domain-like"/>
    <property type="match status" value="1"/>
</dbReference>
<evidence type="ECO:0000259" key="11">
    <source>
        <dbReference type="PROSITE" id="PS50975"/>
    </source>
</evidence>
<dbReference type="Pfam" id="PF02951">
    <property type="entry name" value="GSH-S_N"/>
    <property type="match status" value="1"/>
</dbReference>
<evidence type="ECO:0000256" key="7">
    <source>
        <dbReference type="ARBA" id="ARBA00022840"/>
    </source>
</evidence>
<gene>
    <name evidence="12" type="primary">rimK</name>
    <name evidence="10" type="synonym">gshB</name>
    <name evidence="12" type="ORF">lam_038</name>
</gene>
<dbReference type="KEGG" id="lar:lam_038"/>
<dbReference type="Gene3D" id="3.40.50.20">
    <property type="match status" value="1"/>
</dbReference>
<evidence type="ECO:0000256" key="6">
    <source>
        <dbReference type="ARBA" id="ARBA00022741"/>
    </source>
</evidence>
<dbReference type="PROSITE" id="PS50975">
    <property type="entry name" value="ATP_GRASP"/>
    <property type="match status" value="1"/>
</dbReference>
<dbReference type="Pfam" id="PF02955">
    <property type="entry name" value="GSH-S_ATP"/>
    <property type="match status" value="1"/>
</dbReference>
<sequence length="320" mass="36738">MKKIVNIAIQMDHISTINVTTDSTFAITLEAQVRGYNLFHYTPDQLYMRDNKVFANAEPMSLRDNKQDYYYLAKKEIIDLSQMDVVLIRQDPPFNMNYISSTYLLDKINTKTLIINNPFWIRNSPEKIFVTEFIELTPPTLISRDITQIVKFYSEIKDVIIKPLYGNGGEGIFRINQGDRNLYSLIEMLLSRYPEPLIVQLYLPQVRNGDKRILLLNGKPVGAINRIPSESENRSNIHVGGKAELSELTNAENNICRRIGPILQERGLFFTGIDVIGDYITEINVTSPTCIREIHKLGGDNIASLFWDKVETLFETLIKK</sequence>
<dbReference type="InterPro" id="IPR004215">
    <property type="entry name" value="GSHS_N"/>
</dbReference>
<comment type="pathway">
    <text evidence="10">Sulfur metabolism; glutathione biosynthesis; glutathione from L-cysteine and L-glutamate: step 2/2.</text>
</comment>
<keyword evidence="13" id="KW-1185">Reference proteome</keyword>
<dbReference type="GO" id="GO:0005737">
    <property type="term" value="C:cytoplasm"/>
    <property type="evidence" value="ECO:0007669"/>
    <property type="project" value="TreeGrafter"/>
</dbReference>
<evidence type="ECO:0000256" key="2">
    <source>
        <dbReference type="ARBA" id="ARBA00001946"/>
    </source>
</evidence>
<proteinExistence type="inferred from homology"/>
<dbReference type="STRING" id="1261131.lam_038"/>
<dbReference type="SUPFAM" id="SSF52440">
    <property type="entry name" value="PreATP-grasp domain"/>
    <property type="match status" value="1"/>
</dbReference>